<dbReference type="GO" id="GO:0046474">
    <property type="term" value="P:glycerophospholipid biosynthetic process"/>
    <property type="evidence" value="ECO:0007669"/>
    <property type="project" value="TreeGrafter"/>
</dbReference>
<dbReference type="InterPro" id="IPR006357">
    <property type="entry name" value="HAD-SF_hydro_IIA"/>
</dbReference>
<name>A0AAD1XID7_EUPCR</name>
<dbReference type="Proteomes" id="UP001295684">
    <property type="component" value="Unassembled WGS sequence"/>
</dbReference>
<dbReference type="Pfam" id="PF13344">
    <property type="entry name" value="Hydrolase_6"/>
    <property type="match status" value="1"/>
</dbReference>
<dbReference type="InterPro" id="IPR023214">
    <property type="entry name" value="HAD_sf"/>
</dbReference>
<dbReference type="PANTHER" id="PTHR14269:SF4">
    <property type="entry name" value="CAT EYE SYNDROME CRITICAL REGION PROTEIN 5"/>
    <property type="match status" value="1"/>
</dbReference>
<proteinExistence type="predicted"/>
<dbReference type="NCBIfam" id="TIGR01460">
    <property type="entry name" value="HAD-SF-IIA"/>
    <property type="match status" value="1"/>
</dbReference>
<dbReference type="AlphaFoldDB" id="A0AAD1XID7"/>
<sequence>MNFRSLRRFSSKIPAIVTDIDGVMIRGGVQVGNSAKAVTTLKTPLKQLNPTRFGHLSAEKVPFICLTNGGGMMEEKKAESVNNILGLQAPYEFRGEDMVICSTPLKEIAYKYENEYVVVSGFGDVVNVAYNYGFKKALHIHEYSALFPFLSPLTTKYKDQAILDAHLEAMQKRLGSSFDIAEVQKKGVSSIPVKACIAFHDVSEMEESLQIFCDLIVSKDGIPGSKRSMADPQVVDVYTTNPDLLYSAAFSLQRFGQGIFEYCLEDLFNRTYGFAPEIIQYGKPNKNTFQYCQKICEKAASKEGLGISNFYMIGDNPLADIKGANQMGWTSILVKTGNYQPEEGQTNDLENPATHVVDNFSQAIELILEAENIL</sequence>
<dbReference type="NCBIfam" id="TIGR01456">
    <property type="entry name" value="CECR5"/>
    <property type="match status" value="1"/>
</dbReference>
<accession>A0AAD1XID7</accession>
<keyword evidence="2" id="KW-1185">Reference proteome</keyword>
<organism evidence="1 2">
    <name type="scientific">Euplotes crassus</name>
    <dbReference type="NCBI Taxonomy" id="5936"/>
    <lineage>
        <taxon>Eukaryota</taxon>
        <taxon>Sar</taxon>
        <taxon>Alveolata</taxon>
        <taxon>Ciliophora</taxon>
        <taxon>Intramacronucleata</taxon>
        <taxon>Spirotrichea</taxon>
        <taxon>Hypotrichia</taxon>
        <taxon>Euplotida</taxon>
        <taxon>Euplotidae</taxon>
        <taxon>Moneuplotes</taxon>
    </lineage>
</organism>
<reference evidence="1" key="1">
    <citation type="submission" date="2023-07" db="EMBL/GenBank/DDBJ databases">
        <authorList>
            <consortium name="AG Swart"/>
            <person name="Singh M."/>
            <person name="Singh A."/>
            <person name="Seah K."/>
            <person name="Emmerich C."/>
        </authorList>
    </citation>
    <scope>NUCLEOTIDE SEQUENCE</scope>
    <source>
        <strain evidence="1">DP1</strain>
    </source>
</reference>
<evidence type="ECO:0000313" key="1">
    <source>
        <dbReference type="EMBL" id="CAI2373274.1"/>
    </source>
</evidence>
<protein>
    <submittedName>
        <fullName evidence="1">Uncharacterized protein</fullName>
    </submittedName>
</protein>
<dbReference type="Pfam" id="PF13242">
    <property type="entry name" value="Hydrolase_like"/>
    <property type="match status" value="1"/>
</dbReference>
<dbReference type="Gene3D" id="3.40.50.1000">
    <property type="entry name" value="HAD superfamily/HAD-like"/>
    <property type="match status" value="2"/>
</dbReference>
<dbReference type="SUPFAM" id="SSF56784">
    <property type="entry name" value="HAD-like"/>
    <property type="match status" value="1"/>
</dbReference>
<dbReference type="InterPro" id="IPR036412">
    <property type="entry name" value="HAD-like_sf"/>
</dbReference>
<dbReference type="InterPro" id="IPR006353">
    <property type="entry name" value="HAD-SF_hydro_IIA_CECR5"/>
</dbReference>
<dbReference type="PANTHER" id="PTHR14269">
    <property type="entry name" value="CDP-DIACYLGLYCEROL--GLYCEROL-3-PHOSPHATE 3-PHOSPHATIDYLTRANSFERASE-RELATED"/>
    <property type="match status" value="1"/>
</dbReference>
<dbReference type="EMBL" id="CAMPGE010014612">
    <property type="protein sequence ID" value="CAI2373274.1"/>
    <property type="molecule type" value="Genomic_DNA"/>
</dbReference>
<evidence type="ECO:0000313" key="2">
    <source>
        <dbReference type="Proteomes" id="UP001295684"/>
    </source>
</evidence>
<gene>
    <name evidence="1" type="ORF">ECRASSUSDP1_LOCUS14615</name>
</gene>
<dbReference type="GO" id="GO:0005739">
    <property type="term" value="C:mitochondrion"/>
    <property type="evidence" value="ECO:0007669"/>
    <property type="project" value="TreeGrafter"/>
</dbReference>
<dbReference type="InterPro" id="IPR050324">
    <property type="entry name" value="CDP-alcohol_PTase-I"/>
</dbReference>
<comment type="caution">
    <text evidence="1">The sequence shown here is derived from an EMBL/GenBank/DDBJ whole genome shotgun (WGS) entry which is preliminary data.</text>
</comment>